<dbReference type="Gene3D" id="1.10.260.40">
    <property type="entry name" value="lambda repressor-like DNA-binding domains"/>
    <property type="match status" value="1"/>
</dbReference>
<evidence type="ECO:0000256" key="4">
    <source>
        <dbReference type="ARBA" id="ARBA00023125"/>
    </source>
</evidence>
<sequence>MDTIVVSPHAIPSWNETSRGRYQYGRGMHESIFPNRIRELRLARGWSAEHLGQVVGMAGPTVTRLETGARRLKLDQARKFAAAFGVDLREVAPAEMAIEDEGEVRPDVPPMVPAPLEDGVEFAGQPYSALPVYTTQVSAGPGFLNAEHPEPEDWHLFAMAALRNVTRARPEDLAMVRVSGESMAPTLYNNDLILVDRSVRRMQGDGLYIIATGDEVQVKKVSRDFRTKTLVVASDNPAWPTVRDVPEENLPILGRVVWLSRNVGG</sequence>
<dbReference type="GO" id="GO:0004252">
    <property type="term" value="F:serine-type endopeptidase activity"/>
    <property type="evidence" value="ECO:0007669"/>
    <property type="project" value="InterPro"/>
</dbReference>
<dbReference type="CDD" id="cd00093">
    <property type="entry name" value="HTH_XRE"/>
    <property type="match status" value="1"/>
</dbReference>
<keyword evidence="1" id="KW-0645">Protease</keyword>
<dbReference type="SUPFAM" id="SSF51306">
    <property type="entry name" value="LexA/Signal peptidase"/>
    <property type="match status" value="1"/>
</dbReference>
<gene>
    <name evidence="7" type="ORF">UFOVP78_33</name>
</gene>
<dbReference type="InterPro" id="IPR001387">
    <property type="entry name" value="Cro/C1-type_HTH"/>
</dbReference>
<evidence type="ECO:0000256" key="1">
    <source>
        <dbReference type="ARBA" id="ARBA00022670"/>
    </source>
</evidence>
<dbReference type="GO" id="GO:0006508">
    <property type="term" value="P:proteolysis"/>
    <property type="evidence" value="ECO:0007669"/>
    <property type="project" value="UniProtKB-KW"/>
</dbReference>
<dbReference type="Pfam" id="PF13560">
    <property type="entry name" value="HTH_31"/>
    <property type="match status" value="1"/>
</dbReference>
<keyword evidence="3" id="KW-0805">Transcription regulation</keyword>
<accession>A0A6J5KWT1</accession>
<dbReference type="PROSITE" id="PS50943">
    <property type="entry name" value="HTH_CROC1"/>
    <property type="match status" value="1"/>
</dbReference>
<organism evidence="7">
    <name type="scientific">uncultured Caudovirales phage</name>
    <dbReference type="NCBI Taxonomy" id="2100421"/>
    <lineage>
        <taxon>Viruses</taxon>
        <taxon>Duplodnaviria</taxon>
        <taxon>Heunggongvirae</taxon>
        <taxon>Uroviricota</taxon>
        <taxon>Caudoviricetes</taxon>
        <taxon>Peduoviridae</taxon>
        <taxon>Maltschvirus</taxon>
        <taxon>Maltschvirus maltsch</taxon>
    </lineage>
</organism>
<keyword evidence="5" id="KW-0804">Transcription</keyword>
<dbReference type="PANTHER" id="PTHR40661">
    <property type="match status" value="1"/>
</dbReference>
<reference evidence="7" key="1">
    <citation type="submission" date="2020-04" db="EMBL/GenBank/DDBJ databases">
        <authorList>
            <person name="Chiriac C."/>
            <person name="Salcher M."/>
            <person name="Ghai R."/>
            <person name="Kavagutti S V."/>
        </authorList>
    </citation>
    <scope>NUCLEOTIDE SEQUENCE</scope>
</reference>
<dbReference type="CDD" id="cd06529">
    <property type="entry name" value="S24_LexA-like"/>
    <property type="match status" value="1"/>
</dbReference>
<dbReference type="Gene3D" id="2.10.109.10">
    <property type="entry name" value="Umud Fragment, subunit A"/>
    <property type="match status" value="1"/>
</dbReference>
<dbReference type="SUPFAM" id="SSF47413">
    <property type="entry name" value="lambda repressor-like DNA-binding domains"/>
    <property type="match status" value="1"/>
</dbReference>
<protein>
    <submittedName>
        <fullName evidence="7">HTH_XRE domain containing protein</fullName>
    </submittedName>
</protein>
<evidence type="ECO:0000256" key="5">
    <source>
        <dbReference type="ARBA" id="ARBA00023163"/>
    </source>
</evidence>
<keyword evidence="4" id="KW-0238">DNA-binding</keyword>
<dbReference type="InterPro" id="IPR036286">
    <property type="entry name" value="LexA/Signal_pep-like_sf"/>
</dbReference>
<evidence type="ECO:0000313" key="7">
    <source>
        <dbReference type="EMBL" id="CAB4126968.1"/>
    </source>
</evidence>
<proteinExistence type="predicted"/>
<dbReference type="GO" id="GO:0016020">
    <property type="term" value="C:membrane"/>
    <property type="evidence" value="ECO:0007669"/>
    <property type="project" value="InterPro"/>
</dbReference>
<dbReference type="PROSITE" id="PS00501">
    <property type="entry name" value="SPASE_I_1"/>
    <property type="match status" value="1"/>
</dbReference>
<dbReference type="InterPro" id="IPR010982">
    <property type="entry name" value="Lambda_DNA-bd_dom_sf"/>
</dbReference>
<evidence type="ECO:0000256" key="2">
    <source>
        <dbReference type="ARBA" id="ARBA00022801"/>
    </source>
</evidence>
<keyword evidence="2" id="KW-0378">Hydrolase</keyword>
<name>A0A6J5KWT1_9CAUD</name>
<dbReference type="EMBL" id="LR796203">
    <property type="protein sequence ID" value="CAB4126968.1"/>
    <property type="molecule type" value="Genomic_DNA"/>
</dbReference>
<evidence type="ECO:0000256" key="3">
    <source>
        <dbReference type="ARBA" id="ARBA00023015"/>
    </source>
</evidence>
<dbReference type="InterPro" id="IPR015927">
    <property type="entry name" value="Peptidase_S24_S26A/B/C"/>
</dbReference>
<dbReference type="PANTHER" id="PTHR40661:SF3">
    <property type="entry name" value="FELS-1 PROPHAGE TRANSCRIPTIONAL REGULATOR"/>
    <property type="match status" value="1"/>
</dbReference>
<dbReference type="InterPro" id="IPR019756">
    <property type="entry name" value="Pept_S26A_signal_pept_1_Ser-AS"/>
</dbReference>
<dbReference type="InterPro" id="IPR039418">
    <property type="entry name" value="LexA-like"/>
</dbReference>
<dbReference type="GO" id="GO:0003677">
    <property type="term" value="F:DNA binding"/>
    <property type="evidence" value="ECO:0007669"/>
    <property type="project" value="UniProtKB-KW"/>
</dbReference>
<evidence type="ECO:0000259" key="6">
    <source>
        <dbReference type="PROSITE" id="PS50943"/>
    </source>
</evidence>
<dbReference type="SMART" id="SM00530">
    <property type="entry name" value="HTH_XRE"/>
    <property type="match status" value="1"/>
</dbReference>
<feature type="domain" description="HTH cro/C1-type" evidence="6">
    <location>
        <begin position="37"/>
        <end position="91"/>
    </location>
</feature>
<dbReference type="Pfam" id="PF00717">
    <property type="entry name" value="Peptidase_S24"/>
    <property type="match status" value="1"/>
</dbReference>